<evidence type="ECO:0000313" key="20">
    <source>
        <dbReference type="Proteomes" id="UP000005737"/>
    </source>
</evidence>
<feature type="binding site" evidence="13">
    <location>
        <begin position="41"/>
        <end position="48"/>
    </location>
    <ligand>
        <name>ATP</name>
        <dbReference type="ChEBI" id="CHEBI:30616"/>
    </ligand>
</feature>
<dbReference type="GO" id="GO:0005524">
    <property type="term" value="F:ATP binding"/>
    <property type="evidence" value="ECO:0007669"/>
    <property type="project" value="UniProtKB-UniRule"/>
</dbReference>
<dbReference type="SUPFAM" id="SSF52540">
    <property type="entry name" value="P-loop containing nucleoside triphosphate hydrolases"/>
    <property type="match status" value="2"/>
</dbReference>
<comment type="domain">
    <text evidence="13">The beta-hairpin motif is involved in DNA binding.</text>
</comment>
<feature type="short sequence motif" description="Beta-hairpin" evidence="13">
    <location>
        <begin position="94"/>
        <end position="117"/>
    </location>
</feature>
<keyword evidence="4 13" id="KW-0547">Nucleotide-binding</keyword>
<evidence type="ECO:0000256" key="13">
    <source>
        <dbReference type="HAMAP-Rule" id="MF_00204"/>
    </source>
</evidence>
<keyword evidence="6 13" id="KW-0228">DNA excision</keyword>
<dbReference type="PROSITE" id="PS51192">
    <property type="entry name" value="HELICASE_ATP_BIND_1"/>
    <property type="match status" value="1"/>
</dbReference>
<dbReference type="CDD" id="cd18790">
    <property type="entry name" value="SF2_C_UvrB"/>
    <property type="match status" value="1"/>
</dbReference>
<dbReference type="InterPro" id="IPR036876">
    <property type="entry name" value="UVR_dom_sf"/>
</dbReference>
<dbReference type="GO" id="GO:0005737">
    <property type="term" value="C:cytoplasm"/>
    <property type="evidence" value="ECO:0007669"/>
    <property type="project" value="UniProtKB-SubCell"/>
</dbReference>
<evidence type="ECO:0000256" key="1">
    <source>
        <dbReference type="ARBA" id="ARBA00004496"/>
    </source>
</evidence>
<keyword evidence="9 13" id="KW-0234">DNA repair</keyword>
<evidence type="ECO:0000256" key="8">
    <source>
        <dbReference type="ARBA" id="ARBA00022881"/>
    </source>
</evidence>
<dbReference type="GO" id="GO:0009432">
    <property type="term" value="P:SOS response"/>
    <property type="evidence" value="ECO:0007669"/>
    <property type="project" value="UniProtKB-UniRule"/>
</dbReference>
<dbReference type="InterPro" id="IPR001650">
    <property type="entry name" value="Helicase_C-like"/>
</dbReference>
<organism evidence="19 20">
    <name type="scientific">Leptonema illini DSM 21528</name>
    <dbReference type="NCBI Taxonomy" id="929563"/>
    <lineage>
        <taxon>Bacteria</taxon>
        <taxon>Pseudomonadati</taxon>
        <taxon>Spirochaetota</taxon>
        <taxon>Spirochaetia</taxon>
        <taxon>Leptospirales</taxon>
        <taxon>Leptospiraceae</taxon>
        <taxon>Leptonema</taxon>
    </lineage>
</organism>
<feature type="domain" description="UVR" evidence="16">
    <location>
        <begin position="626"/>
        <end position="661"/>
    </location>
</feature>
<dbReference type="InterPro" id="IPR006935">
    <property type="entry name" value="Helicase/UvrB_N"/>
</dbReference>
<evidence type="ECO:0000259" key="17">
    <source>
        <dbReference type="PROSITE" id="PS51192"/>
    </source>
</evidence>
<keyword evidence="3 13" id="KW-0963">Cytoplasm</keyword>
<sequence length="682" mass="78574">MSNDRRLRLVSEYSASGDQPEAIRTLSEAAENGKHRLCLVGVTGSGKTFTMASFIEKVQKPTLVLTHNKTLAAQLYREFREFFPENAVEYFVSYYDYYQPEAYVPSSDTYIEKDASINDEIDRLRLRATSSLLERRDVIIVSSVSCIYGLGSPEDYRDSMVIFDRGLTVDRNEIMRRLIHIQYMRNDVAFGRGTFRVRGDTLEIFPAYRQEAVRVEWFGDEIESLSFIDPVTGRVLDRMDRIILYPAKHFITSPPRLKDAVKAIEEELQQQLAYLKSKDKLLEAQRLEMRTRYDMEMLQEVGYCNGIENYSRHLSGRGPGETPATLFSYFPDDFWVIVDESHVTLPQVRGMFEGDRARKQTLVDFGFRLPSALDNRPLNFAEFEKKAERILFVSATPADYETNHAEVTVEQLIRPTGLLDPEVEVRPVAGQIEDLTAEIRAQMAKGHRTLVTTLTIKMAEDLTDYLRELEIPVAYLHAEVDTMQRVEIIRDLRKGLYQVVVGVNLLREGLDLPEVSLVAILDADREGFLRNTRSLIQTMGRAARNSEGRAILYADTITPSMKAAIDETRRRRIIQEQFNQEHGITPETIRKGIDDILPRFLTEEEADRSFENLEKELDFRKARGSREKIEIIRNAMLEAAKNLDFEKAAALRDWMQHLEGGDKKPQQSTVVPFVQKNRRRRR</sequence>
<dbReference type="PANTHER" id="PTHR24029:SF0">
    <property type="entry name" value="UVRABC SYSTEM PROTEIN B"/>
    <property type="match status" value="1"/>
</dbReference>
<dbReference type="EMBL" id="JH597773">
    <property type="protein sequence ID" value="EHQ07814.1"/>
    <property type="molecule type" value="Genomic_DNA"/>
</dbReference>
<dbReference type="GO" id="GO:0009381">
    <property type="term" value="F:excinuclease ABC activity"/>
    <property type="evidence" value="ECO:0007669"/>
    <property type="project" value="UniProtKB-UniRule"/>
</dbReference>
<evidence type="ECO:0000256" key="2">
    <source>
        <dbReference type="ARBA" id="ARBA00008533"/>
    </source>
</evidence>
<dbReference type="AlphaFoldDB" id="H2CFI9"/>
<evidence type="ECO:0000256" key="3">
    <source>
        <dbReference type="ARBA" id="ARBA00022490"/>
    </source>
</evidence>
<dbReference type="GO" id="GO:0016887">
    <property type="term" value="F:ATP hydrolysis activity"/>
    <property type="evidence" value="ECO:0007669"/>
    <property type="project" value="InterPro"/>
</dbReference>
<dbReference type="PROSITE" id="PS51194">
    <property type="entry name" value="HELICASE_CTER"/>
    <property type="match status" value="1"/>
</dbReference>
<evidence type="ECO:0000256" key="7">
    <source>
        <dbReference type="ARBA" id="ARBA00022840"/>
    </source>
</evidence>
<reference evidence="19 20" key="1">
    <citation type="submission" date="2011-10" db="EMBL/GenBank/DDBJ databases">
        <title>The Improved High-Quality Draft genome of Leptonema illini DSM 21528.</title>
        <authorList>
            <consortium name="US DOE Joint Genome Institute (JGI-PGF)"/>
            <person name="Lucas S."/>
            <person name="Copeland A."/>
            <person name="Lapidus A."/>
            <person name="Glavina del Rio T."/>
            <person name="Dalin E."/>
            <person name="Tice H."/>
            <person name="Bruce D."/>
            <person name="Goodwin L."/>
            <person name="Pitluck S."/>
            <person name="Peters L."/>
            <person name="Mikhailova N."/>
            <person name="Held B."/>
            <person name="Kyrpides N."/>
            <person name="Mavromatis K."/>
            <person name="Ivanova N."/>
            <person name="Markowitz V."/>
            <person name="Cheng J.-F."/>
            <person name="Hugenholtz P."/>
            <person name="Woyke T."/>
            <person name="Wu D."/>
            <person name="Gronow S."/>
            <person name="Wellnitz S."/>
            <person name="Brambilla E.-M."/>
            <person name="Klenk H.-P."/>
            <person name="Eisen J.A."/>
        </authorList>
    </citation>
    <scope>NUCLEOTIDE SEQUENCE [LARGE SCALE GENOMIC DNA]</scope>
    <source>
        <strain evidence="19 20">DSM 21528</strain>
    </source>
</reference>
<dbReference type="GO" id="GO:0009380">
    <property type="term" value="C:excinuclease repair complex"/>
    <property type="evidence" value="ECO:0007669"/>
    <property type="project" value="InterPro"/>
</dbReference>
<feature type="region of interest" description="Disordered" evidence="15">
    <location>
        <begin position="659"/>
        <end position="682"/>
    </location>
</feature>
<dbReference type="Gene3D" id="4.10.860.10">
    <property type="entry name" value="UVR domain"/>
    <property type="match status" value="1"/>
</dbReference>
<dbReference type="InterPro" id="IPR024759">
    <property type="entry name" value="UvrB_YAD/RRR_dom"/>
</dbReference>
<dbReference type="CDD" id="cd17916">
    <property type="entry name" value="DEXHc_UvrB"/>
    <property type="match status" value="1"/>
</dbReference>
<dbReference type="Pfam" id="PF00271">
    <property type="entry name" value="Helicase_C"/>
    <property type="match status" value="1"/>
</dbReference>
<keyword evidence="10 13" id="KW-0742">SOS response</keyword>
<dbReference type="Pfam" id="PF12344">
    <property type="entry name" value="UvrB"/>
    <property type="match status" value="1"/>
</dbReference>
<comment type="subcellular location">
    <subcellularLocation>
        <location evidence="1 13 14">Cytoplasm</location>
    </subcellularLocation>
</comment>
<dbReference type="SUPFAM" id="SSF46600">
    <property type="entry name" value="C-terminal UvrC-binding domain of UvrB"/>
    <property type="match status" value="1"/>
</dbReference>
<keyword evidence="20" id="KW-1185">Reference proteome</keyword>
<evidence type="ECO:0000256" key="11">
    <source>
        <dbReference type="ARBA" id="ARBA00026033"/>
    </source>
</evidence>
<evidence type="ECO:0000259" key="18">
    <source>
        <dbReference type="PROSITE" id="PS51194"/>
    </source>
</evidence>
<dbReference type="Proteomes" id="UP000005737">
    <property type="component" value="Unassembled WGS sequence"/>
</dbReference>
<evidence type="ECO:0000256" key="15">
    <source>
        <dbReference type="SAM" id="MobiDB-lite"/>
    </source>
</evidence>
<dbReference type="RefSeq" id="WP_002773969.1">
    <property type="nucleotide sequence ID" value="NZ_JH597773.1"/>
</dbReference>
<keyword evidence="7 13" id="KW-0067">ATP-binding</keyword>
<evidence type="ECO:0000256" key="5">
    <source>
        <dbReference type="ARBA" id="ARBA00022763"/>
    </source>
</evidence>
<evidence type="ECO:0000256" key="9">
    <source>
        <dbReference type="ARBA" id="ARBA00023204"/>
    </source>
</evidence>
<dbReference type="InterPro" id="IPR001943">
    <property type="entry name" value="UVR_dom"/>
</dbReference>
<protein>
    <recommendedName>
        <fullName evidence="12 13">UvrABC system protein B</fullName>
        <shortName evidence="13">Protein UvrB</shortName>
    </recommendedName>
    <alternativeName>
        <fullName evidence="13">Excinuclease ABC subunit B</fullName>
    </alternativeName>
</protein>
<feature type="domain" description="Helicase C-terminal" evidence="18">
    <location>
        <begin position="431"/>
        <end position="597"/>
    </location>
</feature>
<dbReference type="Gene3D" id="3.40.50.300">
    <property type="entry name" value="P-loop containing nucleotide triphosphate hydrolases"/>
    <property type="match status" value="3"/>
</dbReference>
<dbReference type="SMART" id="SM00490">
    <property type="entry name" value="HELICc"/>
    <property type="match status" value="1"/>
</dbReference>
<dbReference type="InterPro" id="IPR041471">
    <property type="entry name" value="UvrB_inter"/>
</dbReference>
<keyword evidence="5 13" id="KW-0227">DNA damage</keyword>
<evidence type="ECO:0000259" key="16">
    <source>
        <dbReference type="PROSITE" id="PS50151"/>
    </source>
</evidence>
<dbReference type="Pfam" id="PF17757">
    <property type="entry name" value="UvrB_inter"/>
    <property type="match status" value="1"/>
</dbReference>
<dbReference type="Pfam" id="PF02151">
    <property type="entry name" value="UVR"/>
    <property type="match status" value="1"/>
</dbReference>
<dbReference type="InterPro" id="IPR014001">
    <property type="entry name" value="Helicase_ATP-bd"/>
</dbReference>
<gene>
    <name evidence="13" type="primary">uvrB</name>
    <name evidence="19" type="ORF">Lepil_3151</name>
</gene>
<comment type="similarity">
    <text evidence="2 13 14">Belongs to the UvrB family.</text>
</comment>
<name>H2CFI9_9LEPT</name>
<comment type="function">
    <text evidence="13">The UvrABC repair system catalyzes the recognition and processing of DNA lesions. A damage recognition complex composed of 2 UvrA and 2 UvrB subunits scans DNA for abnormalities. Upon binding of the UvrA(2)B(2) complex to a putative damaged site, the DNA wraps around one UvrB monomer. DNA wrap is dependent on ATP binding by UvrB and probably causes local melting of the DNA helix, facilitating insertion of UvrB beta-hairpin between the DNA strands. Then UvrB probes one DNA strand for the presence of a lesion. If a lesion is found the UvrA subunits dissociate and the UvrB-DNA preincision complex is formed. This complex is subsequently bound by UvrC and the second UvrB is released. If no lesion is found, the DNA wraps around the other UvrB subunit that will check the other stand for damage.</text>
</comment>
<evidence type="ECO:0000256" key="14">
    <source>
        <dbReference type="RuleBase" id="RU003587"/>
    </source>
</evidence>
<evidence type="ECO:0000256" key="12">
    <source>
        <dbReference type="ARBA" id="ARBA00029504"/>
    </source>
</evidence>
<dbReference type="STRING" id="183.GCA_002009735_01169"/>
<dbReference type="HAMAP" id="MF_00204">
    <property type="entry name" value="UvrB"/>
    <property type="match status" value="1"/>
</dbReference>
<dbReference type="InterPro" id="IPR027417">
    <property type="entry name" value="P-loop_NTPase"/>
</dbReference>
<dbReference type="PROSITE" id="PS50151">
    <property type="entry name" value="UVR"/>
    <property type="match status" value="1"/>
</dbReference>
<dbReference type="NCBIfam" id="TIGR00631">
    <property type="entry name" value="uvrb"/>
    <property type="match status" value="1"/>
</dbReference>
<keyword evidence="8 13" id="KW-0267">Excision nuclease</keyword>
<dbReference type="HOGENOM" id="CLU_009621_2_1_12"/>
<proteinExistence type="inferred from homology"/>
<evidence type="ECO:0000256" key="10">
    <source>
        <dbReference type="ARBA" id="ARBA00023236"/>
    </source>
</evidence>
<dbReference type="GO" id="GO:0003677">
    <property type="term" value="F:DNA binding"/>
    <property type="evidence" value="ECO:0007669"/>
    <property type="project" value="UniProtKB-UniRule"/>
</dbReference>
<dbReference type="GO" id="GO:0006289">
    <property type="term" value="P:nucleotide-excision repair"/>
    <property type="evidence" value="ECO:0007669"/>
    <property type="project" value="UniProtKB-UniRule"/>
</dbReference>
<dbReference type="SMART" id="SM00487">
    <property type="entry name" value="DEXDc"/>
    <property type="match status" value="1"/>
</dbReference>
<evidence type="ECO:0000256" key="4">
    <source>
        <dbReference type="ARBA" id="ARBA00022741"/>
    </source>
</evidence>
<evidence type="ECO:0000256" key="6">
    <source>
        <dbReference type="ARBA" id="ARBA00022769"/>
    </source>
</evidence>
<dbReference type="InterPro" id="IPR004807">
    <property type="entry name" value="UvrB"/>
</dbReference>
<dbReference type="PANTHER" id="PTHR24029">
    <property type="entry name" value="UVRABC SYSTEM PROTEIN B"/>
    <property type="match status" value="1"/>
</dbReference>
<feature type="domain" description="Helicase ATP-binding" evidence="17">
    <location>
        <begin position="28"/>
        <end position="185"/>
    </location>
</feature>
<comment type="subunit">
    <text evidence="11 13 14">Forms a heterotetramer with UvrA during the search for lesions. Interacts with UvrC in an incision complex.</text>
</comment>
<dbReference type="NCBIfam" id="NF003673">
    <property type="entry name" value="PRK05298.1"/>
    <property type="match status" value="1"/>
</dbReference>
<dbReference type="Pfam" id="PF04851">
    <property type="entry name" value="ResIII"/>
    <property type="match status" value="1"/>
</dbReference>
<evidence type="ECO:0000313" key="19">
    <source>
        <dbReference type="EMBL" id="EHQ07814.1"/>
    </source>
</evidence>
<accession>H2CFI9</accession>